<dbReference type="PANTHER" id="PTHR21327">
    <property type="entry name" value="GTP CYCLOHYDROLASE II-RELATED"/>
    <property type="match status" value="1"/>
</dbReference>
<comment type="pathway">
    <text evidence="1">Cofactor biosynthesis; riboflavin biosynthesis.</text>
</comment>
<gene>
    <name evidence="4" type="ORF">ABM479_05815</name>
</gene>
<dbReference type="InterPro" id="IPR036144">
    <property type="entry name" value="RibA-like_sf"/>
</dbReference>
<accession>A0AAU7RUZ3</accession>
<dbReference type="InterPro" id="IPR032677">
    <property type="entry name" value="GTP_cyclohydro_II"/>
</dbReference>
<evidence type="ECO:0000313" key="4">
    <source>
        <dbReference type="EMBL" id="XBT93976.1"/>
    </source>
</evidence>
<evidence type="ECO:0000259" key="3">
    <source>
        <dbReference type="Pfam" id="PF00925"/>
    </source>
</evidence>
<reference evidence="4" key="1">
    <citation type="submission" date="2024-06" db="EMBL/GenBank/DDBJ databases">
        <authorList>
            <person name="Li T."/>
            <person name="Gao R."/>
        </authorList>
    </citation>
    <scope>NUCLEOTIDE SEQUENCE</scope>
    <source>
        <strain evidence="4">ZPR3</strain>
    </source>
</reference>
<protein>
    <recommendedName>
        <fullName evidence="3">GTP cyclohydrolase II domain-containing protein</fullName>
    </recommendedName>
</protein>
<evidence type="ECO:0000256" key="1">
    <source>
        <dbReference type="ARBA" id="ARBA00005104"/>
    </source>
</evidence>
<dbReference type="GO" id="GO:0009231">
    <property type="term" value="P:riboflavin biosynthetic process"/>
    <property type="evidence" value="ECO:0007669"/>
    <property type="project" value="UniProtKB-KW"/>
</dbReference>
<feature type="domain" description="GTP cyclohydrolase II" evidence="3">
    <location>
        <begin position="6"/>
        <end position="159"/>
    </location>
</feature>
<dbReference type="PANTHER" id="PTHR21327:SF38">
    <property type="entry name" value="3,4-DIHYDROXY-2-BUTANONE 4-PHOSPHATE SYNTHASE"/>
    <property type="match status" value="1"/>
</dbReference>
<dbReference type="RefSeq" id="WP_349958109.1">
    <property type="nucleotide sequence ID" value="NZ_CP157960.1"/>
</dbReference>
<dbReference type="GO" id="GO:0005829">
    <property type="term" value="C:cytosol"/>
    <property type="evidence" value="ECO:0007669"/>
    <property type="project" value="TreeGrafter"/>
</dbReference>
<dbReference type="Pfam" id="PF00925">
    <property type="entry name" value="GTP_cyclohydro2"/>
    <property type="match status" value="1"/>
</dbReference>
<dbReference type="Gene3D" id="3.40.50.10990">
    <property type="entry name" value="GTP cyclohydrolase II"/>
    <property type="match status" value="1"/>
</dbReference>
<dbReference type="GO" id="GO:0008686">
    <property type="term" value="F:3,4-dihydroxy-2-butanone-4-phosphate synthase activity"/>
    <property type="evidence" value="ECO:0007669"/>
    <property type="project" value="TreeGrafter"/>
</dbReference>
<dbReference type="SUPFAM" id="SSF142695">
    <property type="entry name" value="RibA-like"/>
    <property type="match status" value="1"/>
</dbReference>
<organism evidence="4">
    <name type="scientific">Rhizobium sp. ZPR3</name>
    <dbReference type="NCBI Taxonomy" id="3158967"/>
    <lineage>
        <taxon>Bacteria</taxon>
        <taxon>Pseudomonadati</taxon>
        <taxon>Pseudomonadota</taxon>
        <taxon>Alphaproteobacteria</taxon>
        <taxon>Hyphomicrobiales</taxon>
        <taxon>Rhizobiaceae</taxon>
        <taxon>Rhizobium/Agrobacterium group</taxon>
        <taxon>Rhizobium</taxon>
    </lineage>
</organism>
<name>A0AAU7RUZ3_9HYPH</name>
<proteinExistence type="predicted"/>
<dbReference type="AlphaFoldDB" id="A0AAU7RUZ3"/>
<evidence type="ECO:0000256" key="2">
    <source>
        <dbReference type="ARBA" id="ARBA00022619"/>
    </source>
</evidence>
<keyword evidence="2" id="KW-0686">Riboflavin biosynthesis</keyword>
<sequence>MLVKLAEAPITTEVTTFLETVYTDGKDTAIALSLGNISEADPLLLRIHSDCLSSHVFFYTGCDCRQQMYRAQEILAANGSGMIVWLDQEGRGNGHTAKVASEQWKARGMTQADAYLAAGYKADAREYGLAVKIIHSHSPKGIRLLTSNPNKAAAIRSLNVPFSSEAI</sequence>
<dbReference type="EMBL" id="CP157960">
    <property type="protein sequence ID" value="XBT93976.1"/>
    <property type="molecule type" value="Genomic_DNA"/>
</dbReference>